<name>A0A165E301_9APHY</name>
<dbReference type="EMBL" id="KV427626">
    <property type="protein sequence ID" value="KZT06144.1"/>
    <property type="molecule type" value="Genomic_DNA"/>
</dbReference>
<evidence type="ECO:0000313" key="2">
    <source>
        <dbReference type="Proteomes" id="UP000076871"/>
    </source>
</evidence>
<evidence type="ECO:0008006" key="3">
    <source>
        <dbReference type="Google" id="ProtNLM"/>
    </source>
</evidence>
<proteinExistence type="predicted"/>
<dbReference type="InParanoid" id="A0A165E301"/>
<accession>A0A165E301</accession>
<sequence length="328" mass="37246">MSEPYLPYDLVYATLEHAWLSCRDVTARWTLYETLSCVSKQCRDDIFSVILRHVILETTLDCTRYSNIRRYHFDDYAENAPQSHIIINVDLLKLANTASRPEDLNDEAAEAQPENTYKRIIDLAPRCESVTAVFPNNSPGHIDIESLLSFLRFIHQIQTVTFVSISSNWPTYLHLAIPLQVIPSPAIRHLRLGQYPLSQDLPAGASDHDRLHTFPRNFLANFPNLRVLHIETPTLLKDLLFLDTLEVLVLDACPWHAPLPSMVGWNVGSALKRGLLRRPDDTFPARRIVVRTGPALPPGWTQVQAACVSHGVILERRIAFRSWGRTGT</sequence>
<dbReference type="RefSeq" id="XP_040763884.1">
    <property type="nucleotide sequence ID" value="XM_040901555.1"/>
</dbReference>
<gene>
    <name evidence="1" type="ORF">LAESUDRAFT_199775</name>
</gene>
<dbReference type="Proteomes" id="UP000076871">
    <property type="component" value="Unassembled WGS sequence"/>
</dbReference>
<protein>
    <recommendedName>
        <fullName evidence="3">F-box domain-containing protein</fullName>
    </recommendedName>
</protein>
<dbReference type="AlphaFoldDB" id="A0A165E301"/>
<reference evidence="1 2" key="1">
    <citation type="journal article" date="2016" name="Mol. Biol. Evol.">
        <title>Comparative Genomics of Early-Diverging Mushroom-Forming Fungi Provides Insights into the Origins of Lignocellulose Decay Capabilities.</title>
        <authorList>
            <person name="Nagy L.G."/>
            <person name="Riley R."/>
            <person name="Tritt A."/>
            <person name="Adam C."/>
            <person name="Daum C."/>
            <person name="Floudas D."/>
            <person name="Sun H."/>
            <person name="Yadav J.S."/>
            <person name="Pangilinan J."/>
            <person name="Larsson K.H."/>
            <person name="Matsuura K."/>
            <person name="Barry K."/>
            <person name="Labutti K."/>
            <person name="Kuo R."/>
            <person name="Ohm R.A."/>
            <person name="Bhattacharya S.S."/>
            <person name="Shirouzu T."/>
            <person name="Yoshinaga Y."/>
            <person name="Martin F.M."/>
            <person name="Grigoriev I.V."/>
            <person name="Hibbett D.S."/>
        </authorList>
    </citation>
    <scope>NUCLEOTIDE SEQUENCE [LARGE SCALE GENOMIC DNA]</scope>
    <source>
        <strain evidence="1 2">93-53</strain>
    </source>
</reference>
<dbReference type="OrthoDB" id="2749557at2759"/>
<keyword evidence="2" id="KW-1185">Reference proteome</keyword>
<evidence type="ECO:0000313" key="1">
    <source>
        <dbReference type="EMBL" id="KZT06144.1"/>
    </source>
</evidence>
<organism evidence="1 2">
    <name type="scientific">Laetiporus sulphureus 93-53</name>
    <dbReference type="NCBI Taxonomy" id="1314785"/>
    <lineage>
        <taxon>Eukaryota</taxon>
        <taxon>Fungi</taxon>
        <taxon>Dikarya</taxon>
        <taxon>Basidiomycota</taxon>
        <taxon>Agaricomycotina</taxon>
        <taxon>Agaricomycetes</taxon>
        <taxon>Polyporales</taxon>
        <taxon>Laetiporus</taxon>
    </lineage>
</organism>
<dbReference type="SUPFAM" id="SSF52047">
    <property type="entry name" value="RNI-like"/>
    <property type="match status" value="1"/>
</dbReference>
<dbReference type="GeneID" id="63818587"/>